<gene>
    <name evidence="2" type="ORF">A4V15_19715</name>
</gene>
<accession>A0A178LGF3</accession>
<organism evidence="2 3">
    <name type="scientific">Pseudomonas oryzihabitans</name>
    <dbReference type="NCBI Taxonomy" id="47885"/>
    <lineage>
        <taxon>Bacteria</taxon>
        <taxon>Pseudomonadati</taxon>
        <taxon>Pseudomonadota</taxon>
        <taxon>Gammaproteobacteria</taxon>
        <taxon>Pseudomonadales</taxon>
        <taxon>Pseudomonadaceae</taxon>
        <taxon>Pseudomonas</taxon>
    </lineage>
</organism>
<dbReference type="OrthoDB" id="6734599at2"/>
<dbReference type="AlphaFoldDB" id="A0A178LGF3"/>
<dbReference type="InterPro" id="IPR025282">
    <property type="entry name" value="DUF4214"/>
</dbReference>
<sequence length="445" mass="48687">MIVDNAARVNACYWGVLGRAPDAEGFRFWVAKLDEGLGNEQLVRLFLNGAERLQAQPAEESASAFIDGCYGDLLGRNADADGKAFWLGRLETLGSTQQDARAAVIVEMIDYLSRPDGQSADQQLFQTRLEQWQPLTPGLALHEDTGVSATDGITRNGQVDVTLPEGVKEWRYSLDGGQSWTVASAGSDTLQLGAGYYQAGQLQVSYLAGDGNGRTLTNEAQWKVDTQGAQLYLFTTRGPTTENLLQFRFFDDGDIEQWRSSSDGGQTWQQGEGGWPAPKLEPGFYAQGSILVETTDTAGNVAVTALSRDLEVLPADLTPPLLIGIDQQSYYSPGADDHINLLFDSSIYRGTRDLYSEAYPTPVKVDPTLLEKAFLLDVTTGTKIGFELATTVRHLTNLVDIRLATDLEQGHQYNVYLPEAFVYDAYNNPIDELTLLGANNTFIAV</sequence>
<evidence type="ECO:0000313" key="2">
    <source>
        <dbReference type="EMBL" id="OAN28829.1"/>
    </source>
</evidence>
<protein>
    <recommendedName>
        <fullName evidence="1">DUF4214 domain-containing protein</fullName>
    </recommendedName>
</protein>
<name>A0A178LGF3_9PSED</name>
<dbReference type="RefSeq" id="WP_064308099.1">
    <property type="nucleotide sequence ID" value="NZ_LWCR01000019.1"/>
</dbReference>
<comment type="caution">
    <text evidence="2">The sequence shown here is derived from an EMBL/GenBank/DDBJ whole genome shotgun (WGS) entry which is preliminary data.</text>
</comment>
<evidence type="ECO:0000313" key="3">
    <source>
        <dbReference type="Proteomes" id="UP000078356"/>
    </source>
</evidence>
<dbReference type="Pfam" id="PF13946">
    <property type="entry name" value="DUF4214"/>
    <property type="match status" value="1"/>
</dbReference>
<dbReference type="SUPFAM" id="SSF110296">
    <property type="entry name" value="Oligoxyloglucan reducing end-specific cellobiohydrolase"/>
    <property type="match status" value="1"/>
</dbReference>
<feature type="domain" description="DUF4214" evidence="1">
    <location>
        <begin position="4"/>
        <end position="51"/>
    </location>
</feature>
<dbReference type="Proteomes" id="UP000078356">
    <property type="component" value="Unassembled WGS sequence"/>
</dbReference>
<dbReference type="EMBL" id="LWCR01000019">
    <property type="protein sequence ID" value="OAN28829.1"/>
    <property type="molecule type" value="Genomic_DNA"/>
</dbReference>
<evidence type="ECO:0000259" key="1">
    <source>
        <dbReference type="Pfam" id="PF13946"/>
    </source>
</evidence>
<reference evidence="2 3" key="1">
    <citation type="submission" date="2016-04" db="EMBL/GenBank/DDBJ databases">
        <title>Draft Genome Sequences of Staphylococcus capitis Strain H36, S. capitis Strain H65, S. cohnii Strain H62, S. hominis Strain H69, Mycobacterium iranicum Strain H39, Plantibacter sp. Strain H53, Pseudomonas oryzihabitans Strain H72, and Microbacterium sp. Strain H83, isolated from residential settings.</title>
        <authorList>
            <person name="Lymperopoulou D."/>
            <person name="Adams R.I."/>
            <person name="Lindow S."/>
            <person name="Coil D.A."/>
            <person name="Jospin G."/>
            <person name="Eisen J.A."/>
        </authorList>
    </citation>
    <scope>NUCLEOTIDE SEQUENCE [LARGE SCALE GENOMIC DNA]</scope>
    <source>
        <strain evidence="2 3">H72</strain>
    </source>
</reference>
<proteinExistence type="predicted"/>